<dbReference type="RefSeq" id="WP_311672377.1">
    <property type="nucleotide sequence ID" value="NZ_JAVREQ010000004.1"/>
</dbReference>
<organism evidence="8 9">
    <name type="scientific">Streptomyces hazeniae</name>
    <dbReference type="NCBI Taxonomy" id="3075538"/>
    <lineage>
        <taxon>Bacteria</taxon>
        <taxon>Bacillati</taxon>
        <taxon>Actinomycetota</taxon>
        <taxon>Actinomycetes</taxon>
        <taxon>Kitasatosporales</taxon>
        <taxon>Streptomycetaceae</taxon>
        <taxon>Streptomyces</taxon>
    </lineage>
</organism>
<evidence type="ECO:0000256" key="7">
    <source>
        <dbReference type="SAM" id="Phobius"/>
    </source>
</evidence>
<dbReference type="EMBL" id="JAVREQ010000004">
    <property type="protein sequence ID" value="MDT0378496.1"/>
    <property type="molecule type" value="Genomic_DNA"/>
</dbReference>
<dbReference type="PANTHER" id="PTHR30213">
    <property type="entry name" value="INNER MEMBRANE PROTEIN YHJD"/>
    <property type="match status" value="1"/>
</dbReference>
<dbReference type="Pfam" id="PF03631">
    <property type="entry name" value="Virul_fac_BrkB"/>
    <property type="match status" value="1"/>
</dbReference>
<sequence>MAQNTPQAGQESPGTAEPEPGGPAKGPGDLPKRSWGAVLKRTGKEFQEDELTDIAAALTYYGVLSVFPALIAVVSIMGLLGSSAIQSVIDELGGLAPGPVKSTLTSILEQLQGSSGAGLALVIGLVLAIWSASGYVAAFMRAGNRIYDIREGRPFWKTLPTRFFTTVAVLVMLSLVAVAVVVSGGVARTVGDALGLGDTAVTVWSFAKWPVMVLLVSVVFSLLYWAAPNVKRRFRWVSPGSLLAVLIWIVASVAFAFYVANFAGYNQTYGSLAGIIISLVWLWISNIAILLGLEFNAELERQRAMETGHPEDEEPYAEPRDTRKM</sequence>
<proteinExistence type="predicted"/>
<feature type="transmembrane region" description="Helical" evidence="7">
    <location>
        <begin position="239"/>
        <end position="260"/>
    </location>
</feature>
<comment type="subcellular location">
    <subcellularLocation>
        <location evidence="1">Cell membrane</location>
        <topology evidence="1">Multi-pass membrane protein</topology>
    </subcellularLocation>
</comment>
<keyword evidence="2" id="KW-1003">Cell membrane</keyword>
<feature type="region of interest" description="Disordered" evidence="6">
    <location>
        <begin position="306"/>
        <end position="325"/>
    </location>
</feature>
<feature type="transmembrane region" description="Helical" evidence="7">
    <location>
        <begin position="118"/>
        <end position="142"/>
    </location>
</feature>
<evidence type="ECO:0000256" key="5">
    <source>
        <dbReference type="ARBA" id="ARBA00023136"/>
    </source>
</evidence>
<name>A0ABU2NNE7_9ACTN</name>
<dbReference type="Proteomes" id="UP001183414">
    <property type="component" value="Unassembled WGS sequence"/>
</dbReference>
<dbReference type="PIRSF" id="PIRSF035875">
    <property type="entry name" value="RNase_BN"/>
    <property type="match status" value="1"/>
</dbReference>
<comment type="caution">
    <text evidence="8">The sequence shown here is derived from an EMBL/GenBank/DDBJ whole genome shotgun (WGS) entry which is preliminary data.</text>
</comment>
<protein>
    <submittedName>
        <fullName evidence="8">YihY/virulence factor BrkB family protein</fullName>
    </submittedName>
</protein>
<dbReference type="InterPro" id="IPR017039">
    <property type="entry name" value="Virul_fac_BrkB"/>
</dbReference>
<evidence type="ECO:0000313" key="8">
    <source>
        <dbReference type="EMBL" id="MDT0378496.1"/>
    </source>
</evidence>
<dbReference type="PANTHER" id="PTHR30213:SF0">
    <property type="entry name" value="UPF0761 MEMBRANE PROTEIN YIHY"/>
    <property type="match status" value="1"/>
</dbReference>
<feature type="transmembrane region" description="Helical" evidence="7">
    <location>
        <begin position="206"/>
        <end position="227"/>
    </location>
</feature>
<keyword evidence="9" id="KW-1185">Reference proteome</keyword>
<evidence type="ECO:0000256" key="4">
    <source>
        <dbReference type="ARBA" id="ARBA00022989"/>
    </source>
</evidence>
<keyword evidence="4 7" id="KW-1133">Transmembrane helix</keyword>
<feature type="region of interest" description="Disordered" evidence="6">
    <location>
        <begin position="1"/>
        <end position="34"/>
    </location>
</feature>
<feature type="compositionally biased region" description="Polar residues" evidence="6">
    <location>
        <begin position="1"/>
        <end position="12"/>
    </location>
</feature>
<reference evidence="9" key="1">
    <citation type="submission" date="2023-07" db="EMBL/GenBank/DDBJ databases">
        <title>30 novel species of actinomycetes from the DSMZ collection.</title>
        <authorList>
            <person name="Nouioui I."/>
        </authorList>
    </citation>
    <scope>NUCLEOTIDE SEQUENCE [LARGE SCALE GENOMIC DNA]</scope>
    <source>
        <strain evidence="9">DSM 42041</strain>
    </source>
</reference>
<dbReference type="NCBIfam" id="TIGR00765">
    <property type="entry name" value="yihY_not_rbn"/>
    <property type="match status" value="1"/>
</dbReference>
<accession>A0ABU2NNE7</accession>
<evidence type="ECO:0000313" key="9">
    <source>
        <dbReference type="Proteomes" id="UP001183414"/>
    </source>
</evidence>
<evidence type="ECO:0000256" key="2">
    <source>
        <dbReference type="ARBA" id="ARBA00022475"/>
    </source>
</evidence>
<evidence type="ECO:0000256" key="3">
    <source>
        <dbReference type="ARBA" id="ARBA00022692"/>
    </source>
</evidence>
<keyword evidence="5 7" id="KW-0472">Membrane</keyword>
<gene>
    <name evidence="8" type="ORF">RM572_06850</name>
</gene>
<feature type="transmembrane region" description="Helical" evidence="7">
    <location>
        <begin position="163"/>
        <end position="186"/>
    </location>
</feature>
<evidence type="ECO:0000256" key="1">
    <source>
        <dbReference type="ARBA" id="ARBA00004651"/>
    </source>
</evidence>
<keyword evidence="3 7" id="KW-0812">Transmembrane</keyword>
<feature type="transmembrane region" description="Helical" evidence="7">
    <location>
        <begin position="58"/>
        <end position="80"/>
    </location>
</feature>
<evidence type="ECO:0000256" key="6">
    <source>
        <dbReference type="SAM" id="MobiDB-lite"/>
    </source>
</evidence>
<feature type="transmembrane region" description="Helical" evidence="7">
    <location>
        <begin position="272"/>
        <end position="293"/>
    </location>
</feature>